<keyword evidence="3" id="KW-0804">Transcription</keyword>
<dbReference type="Gene3D" id="2.10.109.10">
    <property type="entry name" value="Umud Fragment, subunit A"/>
    <property type="match status" value="1"/>
</dbReference>
<dbReference type="AlphaFoldDB" id="A0A2W5FGI6"/>
<dbReference type="InterPro" id="IPR039418">
    <property type="entry name" value="LexA-like"/>
</dbReference>
<gene>
    <name evidence="6" type="ORF">DI586_08070</name>
</gene>
<proteinExistence type="predicted"/>
<evidence type="ECO:0000256" key="4">
    <source>
        <dbReference type="SAM" id="MobiDB-lite"/>
    </source>
</evidence>
<reference evidence="6 7" key="1">
    <citation type="submission" date="2017-08" db="EMBL/GenBank/DDBJ databases">
        <title>Infants hospitalized years apart are colonized by the same room-sourced microbial strains.</title>
        <authorList>
            <person name="Brooks B."/>
            <person name="Olm M.R."/>
            <person name="Firek B.A."/>
            <person name="Baker R."/>
            <person name="Thomas B.C."/>
            <person name="Morowitz M.J."/>
            <person name="Banfield J.F."/>
        </authorList>
    </citation>
    <scope>NUCLEOTIDE SEQUENCE [LARGE SCALE GENOMIC DNA]</scope>
    <source>
        <strain evidence="6">S2_006_000_R2_64</strain>
    </source>
</reference>
<feature type="domain" description="Peptidase S24/S26A/S26B/S26C" evidence="5">
    <location>
        <begin position="55"/>
        <end position="176"/>
    </location>
</feature>
<dbReference type="EMBL" id="QFOT01000093">
    <property type="protein sequence ID" value="PZP55031.1"/>
    <property type="molecule type" value="Genomic_DNA"/>
</dbReference>
<keyword evidence="2 6" id="KW-0238">DNA-binding</keyword>
<comment type="caution">
    <text evidence="6">The sequence shown here is derived from an EMBL/GenBank/DDBJ whole genome shotgun (WGS) entry which is preliminary data.</text>
</comment>
<feature type="region of interest" description="Disordered" evidence="4">
    <location>
        <begin position="1"/>
        <end position="22"/>
    </location>
</feature>
<dbReference type="SUPFAM" id="SSF51306">
    <property type="entry name" value="LexA/Signal peptidase"/>
    <property type="match status" value="1"/>
</dbReference>
<accession>A0A2W5FGI6</accession>
<dbReference type="PANTHER" id="PTHR40661:SF3">
    <property type="entry name" value="FELS-1 PROPHAGE TRANSCRIPTIONAL REGULATOR"/>
    <property type="match status" value="1"/>
</dbReference>
<dbReference type="InterPro" id="IPR036286">
    <property type="entry name" value="LexA/Signal_pep-like_sf"/>
</dbReference>
<evidence type="ECO:0000259" key="5">
    <source>
        <dbReference type="Pfam" id="PF00717"/>
    </source>
</evidence>
<evidence type="ECO:0000256" key="2">
    <source>
        <dbReference type="ARBA" id="ARBA00023125"/>
    </source>
</evidence>
<feature type="non-terminal residue" evidence="6">
    <location>
        <position position="1"/>
    </location>
</feature>
<protein>
    <submittedName>
        <fullName evidence="6">DNA-binding protein</fullName>
    </submittedName>
</protein>
<dbReference type="GO" id="GO:0003677">
    <property type="term" value="F:DNA binding"/>
    <property type="evidence" value="ECO:0007669"/>
    <property type="project" value="UniProtKB-KW"/>
</dbReference>
<evidence type="ECO:0000313" key="6">
    <source>
        <dbReference type="EMBL" id="PZP55031.1"/>
    </source>
</evidence>
<dbReference type="Pfam" id="PF00717">
    <property type="entry name" value="Peptidase_S24"/>
    <property type="match status" value="1"/>
</dbReference>
<dbReference type="InterPro" id="IPR015927">
    <property type="entry name" value="Peptidase_S24_S26A/B/C"/>
</dbReference>
<evidence type="ECO:0000256" key="3">
    <source>
        <dbReference type="ARBA" id="ARBA00023163"/>
    </source>
</evidence>
<organism evidence="6 7">
    <name type="scientific">Micavibrio aeruginosavorus</name>
    <dbReference type="NCBI Taxonomy" id="349221"/>
    <lineage>
        <taxon>Bacteria</taxon>
        <taxon>Pseudomonadati</taxon>
        <taxon>Bdellovibrionota</taxon>
        <taxon>Bdellovibrionia</taxon>
        <taxon>Bdellovibrionales</taxon>
        <taxon>Pseudobdellovibrionaceae</taxon>
        <taxon>Micavibrio</taxon>
    </lineage>
</organism>
<name>A0A2W5FGI6_9BACT</name>
<dbReference type="CDD" id="cd06529">
    <property type="entry name" value="S24_LexA-like"/>
    <property type="match status" value="1"/>
</dbReference>
<dbReference type="PANTHER" id="PTHR40661">
    <property type="match status" value="1"/>
</dbReference>
<dbReference type="Proteomes" id="UP000249739">
    <property type="component" value="Unassembled WGS sequence"/>
</dbReference>
<evidence type="ECO:0000256" key="1">
    <source>
        <dbReference type="ARBA" id="ARBA00023015"/>
    </source>
</evidence>
<sequence length="180" mass="19808">TAFNRSKRFGPDGKPRWPSTESISRVLSATGATLSDFMSLMGEDEVPSKSLPTVPVIGYAQAGTKGYFDDAGYPVGDGWDQIQFPGLDPFQGRVYSLEITGSSMEPLYRGGDRLIVAPGAAVRRGDRVVVRTLKGEVMVKELIRQTASKIELKSFNNEFKDLTYPLTDIAWVARVVWVSQ</sequence>
<evidence type="ECO:0000313" key="7">
    <source>
        <dbReference type="Proteomes" id="UP000249739"/>
    </source>
</evidence>
<keyword evidence="1" id="KW-0805">Transcription regulation</keyword>